<protein>
    <recommendedName>
        <fullName evidence="7">Fe2OG dioxygenase domain-containing protein</fullName>
    </recommendedName>
</protein>
<dbReference type="EMBL" id="JASCZI010241670">
    <property type="protein sequence ID" value="MED6204190.1"/>
    <property type="molecule type" value="Genomic_DNA"/>
</dbReference>
<sequence>MEVPVIDFQKLKNKQEEELKKLREACERYGCFRIINHTVPETLMADMKLVAKYLHELPVEIKKLNKSVYPETGYRPPSEISPVYESLGLYDIHKSPQAVHDFCSQLGVPSKHRETIEAYGQAISKLATSISQKMAESLGIIEGIDFKDWPLFFRIIKYSFSAENIGSPGIPIHTDTGFMTVIQDDDKVEGLEAKDRSTGTFKTVLPHPGSFLCVVGDVGHIWSNGRFHNVTHRVLNKQPITRFTLGVFMLSPRDGKVDTPMDLVDLDHPRLYRPFHYDDMRQFRVCQRGELAEFLAKIANV</sequence>
<dbReference type="Pfam" id="PF03171">
    <property type="entry name" value="2OG-FeII_Oxy"/>
    <property type="match status" value="1"/>
</dbReference>
<evidence type="ECO:0000256" key="1">
    <source>
        <dbReference type="ARBA" id="ARBA00022723"/>
    </source>
</evidence>
<dbReference type="InterPro" id="IPR026992">
    <property type="entry name" value="DIOX_N"/>
</dbReference>
<organism evidence="5 6">
    <name type="scientific">Stylosanthes scabra</name>
    <dbReference type="NCBI Taxonomy" id="79078"/>
    <lineage>
        <taxon>Eukaryota</taxon>
        <taxon>Viridiplantae</taxon>
        <taxon>Streptophyta</taxon>
        <taxon>Embryophyta</taxon>
        <taxon>Tracheophyta</taxon>
        <taxon>Spermatophyta</taxon>
        <taxon>Magnoliopsida</taxon>
        <taxon>eudicotyledons</taxon>
        <taxon>Gunneridae</taxon>
        <taxon>Pentapetalae</taxon>
        <taxon>rosids</taxon>
        <taxon>fabids</taxon>
        <taxon>Fabales</taxon>
        <taxon>Fabaceae</taxon>
        <taxon>Papilionoideae</taxon>
        <taxon>50 kb inversion clade</taxon>
        <taxon>dalbergioids sensu lato</taxon>
        <taxon>Dalbergieae</taxon>
        <taxon>Pterocarpus clade</taxon>
        <taxon>Stylosanthes</taxon>
    </lineage>
</organism>
<dbReference type="Pfam" id="PF14226">
    <property type="entry name" value="DIOX_N"/>
    <property type="match status" value="1"/>
</dbReference>
<accession>A0ABU6Y1K1</accession>
<dbReference type="PANTHER" id="PTHR47990">
    <property type="entry name" value="2-OXOGLUTARATE (2OG) AND FE(II)-DEPENDENT OXYGENASE SUPERFAMILY PROTEIN-RELATED"/>
    <property type="match status" value="1"/>
</dbReference>
<dbReference type="InterPro" id="IPR027443">
    <property type="entry name" value="IPNS-like_sf"/>
</dbReference>
<gene>
    <name evidence="5" type="ORF">PIB30_006946</name>
</gene>
<feature type="domain" description="Non-haem dioxygenase N-terminal" evidence="4">
    <location>
        <begin position="3"/>
        <end position="77"/>
    </location>
</feature>
<comment type="caution">
    <text evidence="5">The sequence shown here is derived from an EMBL/GenBank/DDBJ whole genome shotgun (WGS) entry which is preliminary data.</text>
</comment>
<reference evidence="5 6" key="1">
    <citation type="journal article" date="2023" name="Plants (Basel)">
        <title>Bridging the Gap: Combining Genomics and Transcriptomics Approaches to Understand Stylosanthes scabra, an Orphan Legume from the Brazilian Caatinga.</title>
        <authorList>
            <person name="Ferreira-Neto J.R.C."/>
            <person name="da Silva M.D."/>
            <person name="Binneck E."/>
            <person name="de Melo N.F."/>
            <person name="da Silva R.H."/>
            <person name="de Melo A.L.T.M."/>
            <person name="Pandolfi V."/>
            <person name="Bustamante F.O."/>
            <person name="Brasileiro-Vidal A.C."/>
            <person name="Benko-Iseppon A.M."/>
        </authorList>
    </citation>
    <scope>NUCLEOTIDE SEQUENCE [LARGE SCALE GENOMIC DNA]</scope>
    <source>
        <tissue evidence="5">Leaves</tissue>
    </source>
</reference>
<dbReference type="InterPro" id="IPR044861">
    <property type="entry name" value="IPNS-like_FE2OG_OXY"/>
</dbReference>
<keyword evidence="1" id="KW-0479">Metal-binding</keyword>
<dbReference type="Proteomes" id="UP001341840">
    <property type="component" value="Unassembled WGS sequence"/>
</dbReference>
<proteinExistence type="predicted"/>
<name>A0ABU6Y1K1_9FABA</name>
<feature type="domain" description="Isopenicillin N synthase-like Fe(2+) 2OG dioxygenase" evidence="3">
    <location>
        <begin position="158"/>
        <end position="249"/>
    </location>
</feature>
<dbReference type="SUPFAM" id="SSF51197">
    <property type="entry name" value="Clavaminate synthase-like"/>
    <property type="match status" value="1"/>
</dbReference>
<evidence type="ECO:0000259" key="3">
    <source>
        <dbReference type="Pfam" id="PF03171"/>
    </source>
</evidence>
<evidence type="ECO:0000313" key="6">
    <source>
        <dbReference type="Proteomes" id="UP001341840"/>
    </source>
</evidence>
<keyword evidence="2" id="KW-0408">Iron</keyword>
<keyword evidence="6" id="KW-1185">Reference proteome</keyword>
<evidence type="ECO:0000256" key="2">
    <source>
        <dbReference type="ARBA" id="ARBA00023004"/>
    </source>
</evidence>
<dbReference type="Gene3D" id="2.60.120.330">
    <property type="entry name" value="B-lactam Antibiotic, Isopenicillin N Synthase, Chain"/>
    <property type="match status" value="1"/>
</dbReference>
<evidence type="ECO:0000259" key="4">
    <source>
        <dbReference type="Pfam" id="PF14226"/>
    </source>
</evidence>
<evidence type="ECO:0000313" key="5">
    <source>
        <dbReference type="EMBL" id="MED6204190.1"/>
    </source>
</evidence>
<dbReference type="InterPro" id="IPR050231">
    <property type="entry name" value="Iron_ascorbate_oxido_reductase"/>
</dbReference>
<evidence type="ECO:0008006" key="7">
    <source>
        <dbReference type="Google" id="ProtNLM"/>
    </source>
</evidence>